<evidence type="ECO:0000256" key="3">
    <source>
        <dbReference type="ARBA" id="ARBA00022741"/>
    </source>
</evidence>
<dbReference type="PANTHER" id="PTHR24221">
    <property type="entry name" value="ATP-BINDING CASSETTE SUB-FAMILY B"/>
    <property type="match status" value="1"/>
</dbReference>
<feature type="transmembrane region" description="Helical" evidence="7">
    <location>
        <begin position="162"/>
        <end position="186"/>
    </location>
</feature>
<feature type="transmembrane region" description="Helical" evidence="7">
    <location>
        <begin position="299"/>
        <end position="316"/>
    </location>
</feature>
<dbReference type="EMBL" id="JBHRWR010000002">
    <property type="protein sequence ID" value="MFC3572361.1"/>
    <property type="molecule type" value="Genomic_DNA"/>
</dbReference>
<evidence type="ECO:0000256" key="6">
    <source>
        <dbReference type="ARBA" id="ARBA00023136"/>
    </source>
</evidence>
<evidence type="ECO:0000313" key="10">
    <source>
        <dbReference type="EMBL" id="MFC3572361.1"/>
    </source>
</evidence>
<dbReference type="Gene3D" id="1.20.1560.10">
    <property type="entry name" value="ABC transporter type 1, transmembrane domain"/>
    <property type="match status" value="1"/>
</dbReference>
<evidence type="ECO:0000256" key="7">
    <source>
        <dbReference type="SAM" id="Phobius"/>
    </source>
</evidence>
<dbReference type="InterPro" id="IPR003439">
    <property type="entry name" value="ABC_transporter-like_ATP-bd"/>
</dbReference>
<dbReference type="InterPro" id="IPR003593">
    <property type="entry name" value="AAA+_ATPase"/>
</dbReference>
<dbReference type="Pfam" id="PF00664">
    <property type="entry name" value="ABC_membrane"/>
    <property type="match status" value="1"/>
</dbReference>
<reference evidence="11" key="1">
    <citation type="journal article" date="2019" name="Int. J. Syst. Evol. Microbiol.">
        <title>The Global Catalogue of Microorganisms (GCM) 10K type strain sequencing project: providing services to taxonomists for standard genome sequencing and annotation.</title>
        <authorList>
            <consortium name="The Broad Institute Genomics Platform"/>
            <consortium name="The Broad Institute Genome Sequencing Center for Infectious Disease"/>
            <person name="Wu L."/>
            <person name="Ma J."/>
        </authorList>
    </citation>
    <scope>NUCLEOTIDE SEQUENCE [LARGE SCALE GENOMIC DNA]</scope>
    <source>
        <strain evidence="11">CGMCC 4.7035</strain>
    </source>
</reference>
<protein>
    <submittedName>
        <fullName evidence="10">ABC transporter ATP-binding protein/permease</fullName>
    </submittedName>
</protein>
<name>A0ABV7S7W2_9ACTN</name>
<dbReference type="GO" id="GO:0005524">
    <property type="term" value="F:ATP binding"/>
    <property type="evidence" value="ECO:0007669"/>
    <property type="project" value="UniProtKB-KW"/>
</dbReference>
<keyword evidence="3" id="KW-0547">Nucleotide-binding</keyword>
<evidence type="ECO:0000256" key="4">
    <source>
        <dbReference type="ARBA" id="ARBA00022840"/>
    </source>
</evidence>
<dbReference type="InterPro" id="IPR027417">
    <property type="entry name" value="P-loop_NTPase"/>
</dbReference>
<dbReference type="PROSITE" id="PS50893">
    <property type="entry name" value="ABC_TRANSPORTER_2"/>
    <property type="match status" value="1"/>
</dbReference>
<dbReference type="PROSITE" id="PS50929">
    <property type="entry name" value="ABC_TM1F"/>
    <property type="match status" value="1"/>
</dbReference>
<evidence type="ECO:0000259" key="8">
    <source>
        <dbReference type="PROSITE" id="PS50893"/>
    </source>
</evidence>
<proteinExistence type="predicted"/>
<dbReference type="SMART" id="SM00382">
    <property type="entry name" value="AAA"/>
    <property type="match status" value="1"/>
</dbReference>
<keyword evidence="6 7" id="KW-0472">Membrane</keyword>
<evidence type="ECO:0000259" key="9">
    <source>
        <dbReference type="PROSITE" id="PS50929"/>
    </source>
</evidence>
<evidence type="ECO:0000313" key="11">
    <source>
        <dbReference type="Proteomes" id="UP001595701"/>
    </source>
</evidence>
<dbReference type="PANTHER" id="PTHR24221:SF590">
    <property type="entry name" value="COMPONENT LINKED WITH THE ASSEMBLY OF CYTOCHROME' TRANSPORT TRANSMEMBRANE ATP-BINDING PROTEIN ABC TRANSPORTER CYDD-RELATED"/>
    <property type="match status" value="1"/>
</dbReference>
<dbReference type="InterPro" id="IPR011527">
    <property type="entry name" value="ABC1_TM_dom"/>
</dbReference>
<accession>A0ABV7S7W2</accession>
<evidence type="ECO:0000256" key="1">
    <source>
        <dbReference type="ARBA" id="ARBA00004651"/>
    </source>
</evidence>
<evidence type="ECO:0000256" key="2">
    <source>
        <dbReference type="ARBA" id="ARBA00022692"/>
    </source>
</evidence>
<dbReference type="InterPro" id="IPR039421">
    <property type="entry name" value="Type_1_exporter"/>
</dbReference>
<organism evidence="10 11">
    <name type="scientific">Streptomyces yaanensis</name>
    <dbReference type="NCBI Taxonomy" id="1142239"/>
    <lineage>
        <taxon>Bacteria</taxon>
        <taxon>Bacillati</taxon>
        <taxon>Actinomycetota</taxon>
        <taxon>Actinomycetes</taxon>
        <taxon>Kitasatosporales</taxon>
        <taxon>Streptomycetaceae</taxon>
        <taxon>Streptomyces</taxon>
    </lineage>
</organism>
<dbReference type="Pfam" id="PF00005">
    <property type="entry name" value="ABC_tran"/>
    <property type="match status" value="1"/>
</dbReference>
<dbReference type="RefSeq" id="WP_310772340.1">
    <property type="nucleotide sequence ID" value="NZ_JBHRWR010000002.1"/>
</dbReference>
<feature type="transmembrane region" description="Helical" evidence="7">
    <location>
        <begin position="76"/>
        <end position="96"/>
    </location>
</feature>
<keyword evidence="11" id="KW-1185">Reference proteome</keyword>
<gene>
    <name evidence="10" type="ORF">ACFOZ0_03475</name>
</gene>
<dbReference type="SUPFAM" id="SSF52540">
    <property type="entry name" value="P-loop containing nucleoside triphosphate hydrolases"/>
    <property type="match status" value="1"/>
</dbReference>
<feature type="domain" description="ABC transmembrane type-1" evidence="9">
    <location>
        <begin position="80"/>
        <end position="330"/>
    </location>
</feature>
<feature type="transmembrane region" description="Helical" evidence="7">
    <location>
        <begin position="265"/>
        <end position="287"/>
    </location>
</feature>
<keyword evidence="4 10" id="KW-0067">ATP-binding</keyword>
<dbReference type="Proteomes" id="UP001595701">
    <property type="component" value="Unassembled WGS sequence"/>
</dbReference>
<dbReference type="InterPro" id="IPR036640">
    <property type="entry name" value="ABC1_TM_sf"/>
</dbReference>
<dbReference type="SUPFAM" id="SSF90123">
    <property type="entry name" value="ABC transporter transmembrane region"/>
    <property type="match status" value="1"/>
</dbReference>
<comment type="caution">
    <text evidence="10">The sequence shown here is derived from an EMBL/GenBank/DDBJ whole genome shotgun (WGS) entry which is preliminary data.</text>
</comment>
<keyword evidence="5 7" id="KW-1133">Transmembrane helix</keyword>
<evidence type="ECO:0000256" key="5">
    <source>
        <dbReference type="ARBA" id="ARBA00022989"/>
    </source>
</evidence>
<comment type="subcellular location">
    <subcellularLocation>
        <location evidence="1">Cell membrane</location>
        <topology evidence="1">Multi-pass membrane protein</topology>
    </subcellularLocation>
</comment>
<sequence>MSTATVLLDELAAEGREDRAAARLKEWAALGLPQLRCAGLLRGAAQLGTVTWSGGLAWGAQRGLSALRGDPHPSAVLLPALLMVAGVALRAGLLAAGDAAAARGARTVRESLRGRLVEAALPVHGPARTDLDDAAPAQAVDSEVDRLTDWLTDYLPARTTMLLGSGLTLAAIACGSWFVALLVLAATPLLPANLKVIGLGTQTAVRAQLEAIRAHQARLLDHLRGLPTLVGLGAHDEAAGATARHDQEVAHRTEKVLRIAFLSTAWIELLITGTLAVVATYCGLVLLDYLRVPLVPDHMSLSAALFVLVLVPAYFAPARDLAAGYHARAQATATADLLAPILDAPGENLIPATEPVRPARRTAAPPGVRLESVRVHHPGRERPALDGVSVDLAPARCLAVTGPSGAGKSTLLAVAAGLCAPDGGRVLHLLDGRAVPADPRRVSWVGQPAHLLPGTLRENLLLARPTANDHELLDAVASLGFEDLLAALPRGLDTPLGERGTGLSSGQSQQLALVRALLRDAPLLCLDEPSAHLDPEAERRVLSALRTLTRDRTVLLATHSPALLPLADQVIVLDQGIVLDRDIVLDQDIGMDQDIVPDQGIGMNQGRAR</sequence>
<keyword evidence="2 7" id="KW-0812">Transmembrane</keyword>
<dbReference type="Gene3D" id="3.40.50.300">
    <property type="entry name" value="P-loop containing nucleotide triphosphate hydrolases"/>
    <property type="match status" value="1"/>
</dbReference>
<feature type="domain" description="ABC transporter" evidence="8">
    <location>
        <begin position="368"/>
        <end position="600"/>
    </location>
</feature>